<accession>A0ACC3MN35</accession>
<proteinExistence type="predicted"/>
<dbReference type="EMBL" id="JAUTXU010000195">
    <property type="protein sequence ID" value="KAK3699625.1"/>
    <property type="molecule type" value="Genomic_DNA"/>
</dbReference>
<sequence>MAPRKRKQEATALDSSKRQKTADAQVSDKLTICCIVSHRTREKYVGGLYVAAPQIKAIVKDFNFGHVIAFSDTLSAKRLEGLPNLSGPSLSRQLSFDIELTRACERYPDGLARWLRRCRHPPKKGTNINAEYAVWESQPPFMFTDAIYVNNFWKQPRRPTERIFPYLRCSERSAKGRERVETDKVEAALKRDLVLRCGVF</sequence>
<comment type="caution">
    <text evidence="1">The sequence shown here is derived from an EMBL/GenBank/DDBJ whole genome shotgun (WGS) entry which is preliminary data.</text>
</comment>
<dbReference type="Proteomes" id="UP001281147">
    <property type="component" value="Unassembled WGS sequence"/>
</dbReference>
<evidence type="ECO:0000313" key="2">
    <source>
        <dbReference type="Proteomes" id="UP001281147"/>
    </source>
</evidence>
<gene>
    <name evidence="1" type="ORF">LTR37_016361</name>
</gene>
<evidence type="ECO:0000313" key="1">
    <source>
        <dbReference type="EMBL" id="KAK3699625.1"/>
    </source>
</evidence>
<reference evidence="1" key="1">
    <citation type="submission" date="2023-07" db="EMBL/GenBank/DDBJ databases">
        <title>Black Yeasts Isolated from many extreme environments.</title>
        <authorList>
            <person name="Coleine C."/>
            <person name="Stajich J.E."/>
            <person name="Selbmann L."/>
        </authorList>
    </citation>
    <scope>NUCLEOTIDE SEQUENCE</scope>
    <source>
        <strain evidence="1">CCFEE 5714</strain>
    </source>
</reference>
<name>A0ACC3MN35_9PEZI</name>
<protein>
    <submittedName>
        <fullName evidence="1">Uncharacterized protein</fullName>
    </submittedName>
</protein>
<keyword evidence="2" id="KW-1185">Reference proteome</keyword>
<organism evidence="1 2">
    <name type="scientific">Vermiconidia calcicola</name>
    <dbReference type="NCBI Taxonomy" id="1690605"/>
    <lineage>
        <taxon>Eukaryota</taxon>
        <taxon>Fungi</taxon>
        <taxon>Dikarya</taxon>
        <taxon>Ascomycota</taxon>
        <taxon>Pezizomycotina</taxon>
        <taxon>Dothideomycetes</taxon>
        <taxon>Dothideomycetidae</taxon>
        <taxon>Mycosphaerellales</taxon>
        <taxon>Extremaceae</taxon>
        <taxon>Vermiconidia</taxon>
    </lineage>
</organism>